<name>A0ACB7TAR1_HYAAI</name>
<evidence type="ECO:0000313" key="2">
    <source>
        <dbReference type="Proteomes" id="UP000821845"/>
    </source>
</evidence>
<sequence>MGSGKDTTKSITCKFPKSAASTVLLGDSQTKYLYQYFDPLVDGTPAFVSQSGAMINDVCSLLDFVPQSAETIILHVGTNDLTSCSGRIAFERYKDLLGLIARTRPDIRRIYESLILPRSNNRRRGNWNQPLVHHCNKEAGHLNHLLRRFCQRSRLVFYLDHQFEWLPPNRVLAADGLHPSFEGVSVLACHIRQLCFRKPKDMALFMWTDYAPSVLPCRTSAATGPTRRAPSTVLHPRQTAAAAAKPSSLSSVKAPLDRNTSTDHLPQPAVPYEPAPTSTNGKTTTPQSRYNLRGHRSAPSNGTN</sequence>
<keyword evidence="2" id="KW-1185">Reference proteome</keyword>
<reference evidence="1" key="1">
    <citation type="submission" date="2020-05" db="EMBL/GenBank/DDBJ databases">
        <title>Large-scale comparative analyses of tick genomes elucidate their genetic diversity and vector capacities.</title>
        <authorList>
            <person name="Jia N."/>
            <person name="Wang J."/>
            <person name="Shi W."/>
            <person name="Du L."/>
            <person name="Sun Y."/>
            <person name="Zhan W."/>
            <person name="Jiang J."/>
            <person name="Wang Q."/>
            <person name="Zhang B."/>
            <person name="Ji P."/>
            <person name="Sakyi L.B."/>
            <person name="Cui X."/>
            <person name="Yuan T."/>
            <person name="Jiang B."/>
            <person name="Yang W."/>
            <person name="Lam T.T.-Y."/>
            <person name="Chang Q."/>
            <person name="Ding S."/>
            <person name="Wang X."/>
            <person name="Zhu J."/>
            <person name="Ruan X."/>
            <person name="Zhao L."/>
            <person name="Wei J."/>
            <person name="Que T."/>
            <person name="Du C."/>
            <person name="Cheng J."/>
            <person name="Dai P."/>
            <person name="Han X."/>
            <person name="Huang E."/>
            <person name="Gao Y."/>
            <person name="Liu J."/>
            <person name="Shao H."/>
            <person name="Ye R."/>
            <person name="Li L."/>
            <person name="Wei W."/>
            <person name="Wang X."/>
            <person name="Wang C."/>
            <person name="Yang T."/>
            <person name="Huo Q."/>
            <person name="Li W."/>
            <person name="Guo W."/>
            <person name="Chen H."/>
            <person name="Zhou L."/>
            <person name="Ni X."/>
            <person name="Tian J."/>
            <person name="Zhou Y."/>
            <person name="Sheng Y."/>
            <person name="Liu T."/>
            <person name="Pan Y."/>
            <person name="Xia L."/>
            <person name="Li J."/>
            <person name="Zhao F."/>
            <person name="Cao W."/>
        </authorList>
    </citation>
    <scope>NUCLEOTIDE SEQUENCE</scope>
    <source>
        <strain evidence="1">Hyas-2018</strain>
    </source>
</reference>
<comment type="caution">
    <text evidence="1">The sequence shown here is derived from an EMBL/GenBank/DDBJ whole genome shotgun (WGS) entry which is preliminary data.</text>
</comment>
<protein>
    <submittedName>
        <fullName evidence="1">Uncharacterized protein</fullName>
    </submittedName>
</protein>
<evidence type="ECO:0000313" key="1">
    <source>
        <dbReference type="EMBL" id="KAH6943218.1"/>
    </source>
</evidence>
<proteinExistence type="predicted"/>
<dbReference type="Proteomes" id="UP000821845">
    <property type="component" value="Chromosome 10"/>
</dbReference>
<organism evidence="1 2">
    <name type="scientific">Hyalomma asiaticum</name>
    <name type="common">Tick</name>
    <dbReference type="NCBI Taxonomy" id="266040"/>
    <lineage>
        <taxon>Eukaryota</taxon>
        <taxon>Metazoa</taxon>
        <taxon>Ecdysozoa</taxon>
        <taxon>Arthropoda</taxon>
        <taxon>Chelicerata</taxon>
        <taxon>Arachnida</taxon>
        <taxon>Acari</taxon>
        <taxon>Parasitiformes</taxon>
        <taxon>Ixodida</taxon>
        <taxon>Ixodoidea</taxon>
        <taxon>Ixodidae</taxon>
        <taxon>Hyalomminae</taxon>
        <taxon>Hyalomma</taxon>
    </lineage>
</organism>
<dbReference type="EMBL" id="CM023490">
    <property type="protein sequence ID" value="KAH6943218.1"/>
    <property type="molecule type" value="Genomic_DNA"/>
</dbReference>
<accession>A0ACB7TAR1</accession>
<gene>
    <name evidence="1" type="ORF">HPB50_017642</name>
</gene>